<comment type="caution">
    <text evidence="3">The sequence shown here is derived from an EMBL/GenBank/DDBJ whole genome shotgun (WGS) entry which is preliminary data.</text>
</comment>
<evidence type="ECO:0000256" key="1">
    <source>
        <dbReference type="SAM" id="SignalP"/>
    </source>
</evidence>
<dbReference type="PROSITE" id="PS51352">
    <property type="entry name" value="THIOREDOXIN_2"/>
    <property type="match status" value="1"/>
</dbReference>
<dbReference type="InterPro" id="IPR013740">
    <property type="entry name" value="Redoxin"/>
</dbReference>
<dbReference type="CDD" id="cd02966">
    <property type="entry name" value="TlpA_like_family"/>
    <property type="match status" value="1"/>
</dbReference>
<dbReference type="PANTHER" id="PTHR42852:SF13">
    <property type="entry name" value="PROTEIN DIPZ"/>
    <property type="match status" value="1"/>
</dbReference>
<protein>
    <submittedName>
        <fullName evidence="3">Putative thioderoxin</fullName>
    </submittedName>
</protein>
<dbReference type="STRING" id="1220578.FPE01S_02_04150"/>
<feature type="signal peptide" evidence="1">
    <location>
        <begin position="1"/>
        <end position="19"/>
    </location>
</feature>
<dbReference type="PANTHER" id="PTHR42852">
    <property type="entry name" value="THIOL:DISULFIDE INTERCHANGE PROTEIN DSBE"/>
    <property type="match status" value="1"/>
</dbReference>
<accession>A0A0E9N1U2</accession>
<keyword evidence="4" id="KW-1185">Reference proteome</keyword>
<dbReference type="Gene3D" id="3.40.30.10">
    <property type="entry name" value="Glutaredoxin"/>
    <property type="match status" value="1"/>
</dbReference>
<evidence type="ECO:0000313" key="4">
    <source>
        <dbReference type="Proteomes" id="UP000033121"/>
    </source>
</evidence>
<gene>
    <name evidence="3" type="ORF">FPE01S_02_04150</name>
</gene>
<dbReference type="AlphaFoldDB" id="A0A0E9N1U2"/>
<dbReference type="RefSeq" id="WP_046369210.1">
    <property type="nucleotide sequence ID" value="NZ_BBWV01000002.1"/>
</dbReference>
<dbReference type="Proteomes" id="UP000033121">
    <property type="component" value="Unassembled WGS sequence"/>
</dbReference>
<feature type="chain" id="PRO_5002429807" evidence="1">
    <location>
        <begin position="20"/>
        <end position="414"/>
    </location>
</feature>
<sequence>MKRFLILLLAALPGYFTFARSGDGSPVPLKTGNWKGVLQRADGGQIVFIFDVRYEKGKPLLRIHNAGERLEVKQVSQSADSVFIEMPFFESSFRLQQQPDGSLAGNWIKGTSSKTIVMPFTATPGNIPRFTAAAAPQANLTGKWELTFSKNGDTTPAVAQLQQKGALLTGSILTPTGDYRYLEGIVAGDSLYLSTFDGSHAYVFTAAVGEGQTLRGGRFISGPVYQEDFTGRKNEQAMLPMEEVAMRLKGDEDRLNFRFPDINGKPVGINDKRFAGKVVIVQIMGSWCPNCMDETAFLSEYYRRNRGRGVEMVALAYEYSTDTARSNKTLRKFRDRFNVTYPILLTGVTTGDTLRTQKTLPQLTEIKSFPSTVFIGRDGRVKKVHGGFFGPATGEAYTQYKAEFEETVNSLLVE</sequence>
<dbReference type="SUPFAM" id="SSF52833">
    <property type="entry name" value="Thioredoxin-like"/>
    <property type="match status" value="1"/>
</dbReference>
<organism evidence="3 4">
    <name type="scientific">Flavihumibacter petaseus NBRC 106054</name>
    <dbReference type="NCBI Taxonomy" id="1220578"/>
    <lineage>
        <taxon>Bacteria</taxon>
        <taxon>Pseudomonadati</taxon>
        <taxon>Bacteroidota</taxon>
        <taxon>Chitinophagia</taxon>
        <taxon>Chitinophagales</taxon>
        <taxon>Chitinophagaceae</taxon>
        <taxon>Flavihumibacter</taxon>
    </lineage>
</organism>
<dbReference type="OrthoDB" id="616241at2"/>
<dbReference type="InterPro" id="IPR050553">
    <property type="entry name" value="Thioredoxin_ResA/DsbE_sf"/>
</dbReference>
<dbReference type="EMBL" id="BBWV01000002">
    <property type="protein sequence ID" value="GAO43310.1"/>
    <property type="molecule type" value="Genomic_DNA"/>
</dbReference>
<evidence type="ECO:0000259" key="2">
    <source>
        <dbReference type="PROSITE" id="PS51352"/>
    </source>
</evidence>
<reference evidence="3 4" key="1">
    <citation type="submission" date="2015-04" db="EMBL/GenBank/DDBJ databases">
        <title>Whole genome shotgun sequence of Flavihumibacter petaseus NBRC 106054.</title>
        <authorList>
            <person name="Miyazawa S."/>
            <person name="Hosoyama A."/>
            <person name="Hashimoto M."/>
            <person name="Noguchi M."/>
            <person name="Tsuchikane K."/>
            <person name="Ohji S."/>
            <person name="Yamazoe A."/>
            <person name="Ichikawa N."/>
            <person name="Kimura A."/>
            <person name="Fujita N."/>
        </authorList>
    </citation>
    <scope>NUCLEOTIDE SEQUENCE [LARGE SCALE GENOMIC DNA]</scope>
    <source>
        <strain evidence="3 4">NBRC 106054</strain>
    </source>
</reference>
<dbReference type="InterPro" id="IPR036249">
    <property type="entry name" value="Thioredoxin-like_sf"/>
</dbReference>
<dbReference type="InterPro" id="IPR013766">
    <property type="entry name" value="Thioredoxin_domain"/>
</dbReference>
<evidence type="ECO:0000313" key="3">
    <source>
        <dbReference type="EMBL" id="GAO43310.1"/>
    </source>
</evidence>
<dbReference type="GO" id="GO:0016491">
    <property type="term" value="F:oxidoreductase activity"/>
    <property type="evidence" value="ECO:0007669"/>
    <property type="project" value="InterPro"/>
</dbReference>
<dbReference type="Pfam" id="PF08534">
    <property type="entry name" value="Redoxin"/>
    <property type="match status" value="1"/>
</dbReference>
<keyword evidence="1" id="KW-0732">Signal</keyword>
<proteinExistence type="predicted"/>
<feature type="domain" description="Thioredoxin" evidence="2">
    <location>
        <begin position="248"/>
        <end position="406"/>
    </location>
</feature>
<name>A0A0E9N1U2_9BACT</name>